<dbReference type="EMBL" id="AP012319">
    <property type="protein sequence ID" value="BAL87949.1"/>
    <property type="molecule type" value="Genomic_DNA"/>
</dbReference>
<dbReference type="Gene3D" id="3.40.50.1820">
    <property type="entry name" value="alpha/beta hydrolase"/>
    <property type="match status" value="1"/>
</dbReference>
<evidence type="ECO:0000313" key="4">
    <source>
        <dbReference type="Proteomes" id="UP000007882"/>
    </source>
</evidence>
<sequence length="292" mass="31052">MSVDNATPVADSGTTIDRQGSVDVNGRTVRYFTSSGFGEDRSPVVLVHGTGGSTYSHFPFLFPMLATAQPVISVDLATPDGPPEEGAVRLAEQVAAVIEETAGGRPVTLAGYSLGSVVAAATAASRPDLAGGLIMFSGWLKTDAQQRLRNDLWHRLRADDPDALRSFHVYCAFSAGFLAVCAPSDIEALIASAPFDDDTAKQMEINRAVDLTPIVGDIACPTLIVAGTEDQMTPYRQSKALFGAITDARFTDVTSGHAMVLERPAEMLHLATTFNADPHRFPAGTILPRRHP</sequence>
<evidence type="ECO:0000256" key="1">
    <source>
        <dbReference type="SAM" id="MobiDB-lite"/>
    </source>
</evidence>
<dbReference type="RefSeq" id="WP_014442844.1">
    <property type="nucleotide sequence ID" value="NC_017093.1"/>
</dbReference>
<keyword evidence="4" id="KW-1185">Reference proteome</keyword>
<dbReference type="KEGG" id="ams:AMIS_27290"/>
<dbReference type="GO" id="GO:0003824">
    <property type="term" value="F:catalytic activity"/>
    <property type="evidence" value="ECO:0007669"/>
    <property type="project" value="UniProtKB-ARBA"/>
</dbReference>
<dbReference type="PANTHER" id="PTHR46438:SF11">
    <property type="entry name" value="LIPASE-RELATED"/>
    <property type="match status" value="1"/>
</dbReference>
<dbReference type="InterPro" id="IPR000073">
    <property type="entry name" value="AB_hydrolase_1"/>
</dbReference>
<proteinExistence type="predicted"/>
<gene>
    <name evidence="3" type="ordered locus">AMIS_27290</name>
</gene>
<feature type="domain" description="AB hydrolase-1" evidence="2">
    <location>
        <begin position="44"/>
        <end position="267"/>
    </location>
</feature>
<dbReference type="OrthoDB" id="5495375at2"/>
<name>I0H4L2_ACTM4</name>
<dbReference type="SUPFAM" id="SSF53474">
    <property type="entry name" value="alpha/beta-Hydrolases"/>
    <property type="match status" value="1"/>
</dbReference>
<evidence type="ECO:0000259" key="2">
    <source>
        <dbReference type="Pfam" id="PF12697"/>
    </source>
</evidence>
<reference evidence="3 4" key="1">
    <citation type="submission" date="2012-02" db="EMBL/GenBank/DDBJ databases">
        <title>Complete genome sequence of Actinoplanes missouriensis 431 (= NBRC 102363).</title>
        <authorList>
            <person name="Ohnishi Y."/>
            <person name="Ishikawa J."/>
            <person name="Sekine M."/>
            <person name="Hosoyama A."/>
            <person name="Harada T."/>
            <person name="Narita H."/>
            <person name="Hata T."/>
            <person name="Konno Y."/>
            <person name="Tutikane K."/>
            <person name="Fujita N."/>
            <person name="Horinouchi S."/>
            <person name="Hayakawa M."/>
        </authorList>
    </citation>
    <scope>NUCLEOTIDE SEQUENCE [LARGE SCALE GENOMIC DNA]</scope>
    <source>
        <strain evidence="4">ATCC 14538 / DSM 43046 / CBS 188.64 / JCM 3121 / NBRC 102363 / NCIMB 12654 / NRRL B-3342 / UNCC 431</strain>
    </source>
</reference>
<dbReference type="eggNOG" id="COG1073">
    <property type="taxonomic scope" value="Bacteria"/>
</dbReference>
<dbReference type="PANTHER" id="PTHR46438">
    <property type="entry name" value="ALPHA/BETA-HYDROLASES SUPERFAMILY PROTEIN"/>
    <property type="match status" value="1"/>
</dbReference>
<accession>I0H4L2</accession>
<protein>
    <recommendedName>
        <fullName evidence="2">AB hydrolase-1 domain-containing protein</fullName>
    </recommendedName>
</protein>
<organism evidence="3 4">
    <name type="scientific">Actinoplanes missouriensis (strain ATCC 14538 / DSM 43046 / CBS 188.64 / JCM 3121 / NBRC 102363 / NCIMB 12654 / NRRL B-3342 / UNCC 431)</name>
    <dbReference type="NCBI Taxonomy" id="512565"/>
    <lineage>
        <taxon>Bacteria</taxon>
        <taxon>Bacillati</taxon>
        <taxon>Actinomycetota</taxon>
        <taxon>Actinomycetes</taxon>
        <taxon>Micromonosporales</taxon>
        <taxon>Micromonosporaceae</taxon>
        <taxon>Actinoplanes</taxon>
    </lineage>
</organism>
<feature type="region of interest" description="Disordered" evidence="1">
    <location>
        <begin position="1"/>
        <end position="20"/>
    </location>
</feature>
<dbReference type="STRING" id="512565.AMIS_27290"/>
<dbReference type="AlphaFoldDB" id="I0H4L2"/>
<dbReference type="Pfam" id="PF12697">
    <property type="entry name" value="Abhydrolase_6"/>
    <property type="match status" value="1"/>
</dbReference>
<dbReference type="PATRIC" id="fig|512565.3.peg.2730"/>
<evidence type="ECO:0000313" key="3">
    <source>
        <dbReference type="EMBL" id="BAL87949.1"/>
    </source>
</evidence>
<dbReference type="HOGENOM" id="CLU_020336_50_2_11"/>
<dbReference type="InterPro" id="IPR029058">
    <property type="entry name" value="AB_hydrolase_fold"/>
</dbReference>
<dbReference type="Proteomes" id="UP000007882">
    <property type="component" value="Chromosome"/>
</dbReference>